<evidence type="ECO:0000259" key="2">
    <source>
        <dbReference type="PROSITE" id="PS50076"/>
    </source>
</evidence>
<organism evidence="3">
    <name type="scientific">Oikopleura dioica</name>
    <name type="common">Tunicate</name>
    <dbReference type="NCBI Taxonomy" id="34765"/>
    <lineage>
        <taxon>Eukaryota</taxon>
        <taxon>Metazoa</taxon>
        <taxon>Chordata</taxon>
        <taxon>Tunicata</taxon>
        <taxon>Appendicularia</taxon>
        <taxon>Copelata</taxon>
        <taxon>Oikopleuridae</taxon>
        <taxon>Oikopleura</taxon>
    </lineage>
</organism>
<dbReference type="Pfam" id="PF00226">
    <property type="entry name" value="DnaJ"/>
    <property type="match status" value="1"/>
</dbReference>
<gene>
    <name evidence="3" type="ORF">GSOID_T00029463001</name>
</gene>
<dbReference type="PROSITE" id="PS50076">
    <property type="entry name" value="DNAJ_2"/>
    <property type="match status" value="1"/>
</dbReference>
<dbReference type="InterPro" id="IPR050817">
    <property type="entry name" value="DjlA_DnaK_co-chaperone"/>
</dbReference>
<dbReference type="InterPro" id="IPR036869">
    <property type="entry name" value="J_dom_sf"/>
</dbReference>
<dbReference type="InterPro" id="IPR001623">
    <property type="entry name" value="DnaJ_domain"/>
</dbReference>
<dbReference type="SUPFAM" id="SSF46565">
    <property type="entry name" value="Chaperone J-domain"/>
    <property type="match status" value="1"/>
</dbReference>
<protein>
    <recommendedName>
        <fullName evidence="2">J domain-containing protein</fullName>
    </recommendedName>
</protein>
<dbReference type="AlphaFoldDB" id="E4YLU5"/>
<feature type="domain" description="J" evidence="2">
    <location>
        <begin position="25"/>
        <end position="86"/>
    </location>
</feature>
<dbReference type="EMBL" id="FN654781">
    <property type="protein sequence ID" value="CBY36456.1"/>
    <property type="molecule type" value="Genomic_DNA"/>
</dbReference>
<dbReference type="SMART" id="SM00271">
    <property type="entry name" value="DnaJ"/>
    <property type="match status" value="1"/>
</dbReference>
<dbReference type="PRINTS" id="PR00625">
    <property type="entry name" value="JDOMAIN"/>
</dbReference>
<dbReference type="CDD" id="cd06257">
    <property type="entry name" value="DnaJ"/>
    <property type="match status" value="1"/>
</dbReference>
<evidence type="ECO:0000256" key="1">
    <source>
        <dbReference type="SAM" id="MobiDB-lite"/>
    </source>
</evidence>
<dbReference type="Gene3D" id="1.10.287.110">
    <property type="entry name" value="DnaJ domain"/>
    <property type="match status" value="1"/>
</dbReference>
<proteinExistence type="predicted"/>
<feature type="region of interest" description="Disordered" evidence="1">
    <location>
        <begin position="84"/>
        <end position="108"/>
    </location>
</feature>
<evidence type="ECO:0000313" key="3">
    <source>
        <dbReference type="EMBL" id="CBY36456.1"/>
    </source>
</evidence>
<accession>E4YLU5</accession>
<dbReference type="PANTHER" id="PTHR24074">
    <property type="entry name" value="CO-CHAPERONE PROTEIN DJLA"/>
    <property type="match status" value="1"/>
</dbReference>
<sequence>MLRTCINRARISLPRVHRRFMNEATALRILELDSSPSKDDIKKAYKDKSRILHPDMPNGDEAKFQELQEAYEVLEELRARPYSRAAAGRSSESPHVAAHREAQRKAAEELNTAREGGIRIIFVLTLIFAGVHFMKNNYQYQTEKIRQELRNDIEFFAKKRGISPNEALYEYMNYYNAYLSRKDGENFLRKLDYDDVFDLDERYKNLDGYYQKRLFNPPWKF</sequence>
<feature type="compositionally biased region" description="Basic and acidic residues" evidence="1">
    <location>
        <begin position="98"/>
        <end position="108"/>
    </location>
</feature>
<dbReference type="Proteomes" id="UP000011014">
    <property type="component" value="Unassembled WGS sequence"/>
</dbReference>
<reference evidence="3" key="1">
    <citation type="journal article" date="2010" name="Science">
        <title>Plasticity of animal genome architecture unmasked by rapid evolution of a pelagic tunicate.</title>
        <authorList>
            <person name="Denoeud F."/>
            <person name="Henriet S."/>
            <person name="Mungpakdee S."/>
            <person name="Aury J.M."/>
            <person name="Da Silva C."/>
            <person name="Brinkmann H."/>
            <person name="Mikhaleva J."/>
            <person name="Olsen L.C."/>
            <person name="Jubin C."/>
            <person name="Canestro C."/>
            <person name="Bouquet J.M."/>
            <person name="Danks G."/>
            <person name="Poulain J."/>
            <person name="Campsteijn C."/>
            <person name="Adamski M."/>
            <person name="Cross I."/>
            <person name="Yadetie F."/>
            <person name="Muffato M."/>
            <person name="Louis A."/>
            <person name="Butcher S."/>
            <person name="Tsagkogeorga G."/>
            <person name="Konrad A."/>
            <person name="Singh S."/>
            <person name="Jensen M.F."/>
            <person name="Cong E.H."/>
            <person name="Eikeseth-Otteraa H."/>
            <person name="Noel B."/>
            <person name="Anthouard V."/>
            <person name="Porcel B.M."/>
            <person name="Kachouri-Lafond R."/>
            <person name="Nishino A."/>
            <person name="Ugolini M."/>
            <person name="Chourrout P."/>
            <person name="Nishida H."/>
            <person name="Aasland R."/>
            <person name="Huzurbazar S."/>
            <person name="Westhof E."/>
            <person name="Delsuc F."/>
            <person name="Lehrach H."/>
            <person name="Reinhardt R."/>
            <person name="Weissenbach J."/>
            <person name="Roy S.W."/>
            <person name="Artiguenave F."/>
            <person name="Postlethwait J.H."/>
            <person name="Manak J.R."/>
            <person name="Thompson E.M."/>
            <person name="Jaillon O."/>
            <person name="Du Pasquier L."/>
            <person name="Boudinot P."/>
            <person name="Liberles D.A."/>
            <person name="Volff J.N."/>
            <person name="Philippe H."/>
            <person name="Lenhard B."/>
            <person name="Roest Crollius H."/>
            <person name="Wincker P."/>
            <person name="Chourrout D."/>
        </authorList>
    </citation>
    <scope>NUCLEOTIDE SEQUENCE [LARGE SCALE GENOMIC DNA]</scope>
</reference>
<name>E4YLU5_OIKDI</name>